<evidence type="ECO:0000313" key="2">
    <source>
        <dbReference type="EMBL" id="GAA4267979.1"/>
    </source>
</evidence>
<sequence>MFRKLVWIFKRHPFLYKTRFKLLSKNASIEEINDCSYNQVNTLNDFPEYFFEVNAKIFKDYKPTSDLDLVKQLSLWFEQNIKGGPGLSEPSEKALKIMLEGKGGVCSDLTQIFNNFCVINEVEVREWGVTRAPFENDFGGHSFNEVFCKQLGKWVLIDVSYGILFYHDSELPLSVVELYKLVRQDIKVNFKSFHEVRRFNASVITNNFLDKRNVPFLICNYSNKVYDSFLNIFKMFAPVFVIHFLVYLFGKSYHYKFALDDYRAIFVRT</sequence>
<evidence type="ECO:0000256" key="1">
    <source>
        <dbReference type="SAM" id="Phobius"/>
    </source>
</evidence>
<feature type="transmembrane region" description="Helical" evidence="1">
    <location>
        <begin position="229"/>
        <end position="249"/>
    </location>
</feature>
<evidence type="ECO:0008006" key="4">
    <source>
        <dbReference type="Google" id="ProtNLM"/>
    </source>
</evidence>
<keyword evidence="1" id="KW-0812">Transmembrane</keyword>
<organism evidence="2 3">
    <name type="scientific">Hyunsoonleella aestuarii</name>
    <dbReference type="NCBI Taxonomy" id="912802"/>
    <lineage>
        <taxon>Bacteria</taxon>
        <taxon>Pseudomonadati</taxon>
        <taxon>Bacteroidota</taxon>
        <taxon>Flavobacteriia</taxon>
        <taxon>Flavobacteriales</taxon>
        <taxon>Flavobacteriaceae</taxon>
    </lineage>
</organism>
<dbReference type="InterPro" id="IPR038765">
    <property type="entry name" value="Papain-like_cys_pep_sf"/>
</dbReference>
<dbReference type="Gene3D" id="3.10.620.30">
    <property type="match status" value="1"/>
</dbReference>
<dbReference type="Proteomes" id="UP001500027">
    <property type="component" value="Unassembled WGS sequence"/>
</dbReference>
<gene>
    <name evidence="2" type="ORF">GCM10022257_00800</name>
</gene>
<reference evidence="3" key="1">
    <citation type="journal article" date="2019" name="Int. J. Syst. Evol. Microbiol.">
        <title>The Global Catalogue of Microorganisms (GCM) 10K type strain sequencing project: providing services to taxonomists for standard genome sequencing and annotation.</title>
        <authorList>
            <consortium name="The Broad Institute Genomics Platform"/>
            <consortium name="The Broad Institute Genome Sequencing Center for Infectious Disease"/>
            <person name="Wu L."/>
            <person name="Ma J."/>
        </authorList>
    </citation>
    <scope>NUCLEOTIDE SEQUENCE [LARGE SCALE GENOMIC DNA]</scope>
    <source>
        <strain evidence="3">JCM 17452</strain>
    </source>
</reference>
<keyword evidence="1" id="KW-1133">Transmembrane helix</keyword>
<accession>A0ABP8E737</accession>
<name>A0ABP8E737_9FLAO</name>
<dbReference type="EMBL" id="BAABAV010000001">
    <property type="protein sequence ID" value="GAA4267979.1"/>
    <property type="molecule type" value="Genomic_DNA"/>
</dbReference>
<keyword evidence="1" id="KW-0472">Membrane</keyword>
<protein>
    <recommendedName>
        <fullName evidence="4">Transglutaminase domain-containing protein</fullName>
    </recommendedName>
</protein>
<keyword evidence="3" id="KW-1185">Reference proteome</keyword>
<comment type="caution">
    <text evidence="2">The sequence shown here is derived from an EMBL/GenBank/DDBJ whole genome shotgun (WGS) entry which is preliminary data.</text>
</comment>
<dbReference type="RefSeq" id="WP_139002026.1">
    <property type="nucleotide sequence ID" value="NZ_BAABAV010000001.1"/>
</dbReference>
<proteinExistence type="predicted"/>
<evidence type="ECO:0000313" key="3">
    <source>
        <dbReference type="Proteomes" id="UP001500027"/>
    </source>
</evidence>
<dbReference type="SUPFAM" id="SSF54001">
    <property type="entry name" value="Cysteine proteinases"/>
    <property type="match status" value="1"/>
</dbReference>